<dbReference type="GO" id="GO:0006950">
    <property type="term" value="P:response to stress"/>
    <property type="evidence" value="ECO:0007669"/>
    <property type="project" value="TreeGrafter"/>
</dbReference>
<dbReference type="STRING" id="211114.SAMN04489726_5473"/>
<dbReference type="Proteomes" id="UP000183376">
    <property type="component" value="Chromosome I"/>
</dbReference>
<organism evidence="2 3">
    <name type="scientific">Allokutzneria albata</name>
    <name type="common">Kibdelosporangium albatum</name>
    <dbReference type="NCBI Taxonomy" id="211114"/>
    <lineage>
        <taxon>Bacteria</taxon>
        <taxon>Bacillati</taxon>
        <taxon>Actinomycetota</taxon>
        <taxon>Actinomycetes</taxon>
        <taxon>Pseudonocardiales</taxon>
        <taxon>Pseudonocardiaceae</taxon>
        <taxon>Allokutzneria</taxon>
    </lineage>
</organism>
<dbReference type="GO" id="GO:0003677">
    <property type="term" value="F:DNA binding"/>
    <property type="evidence" value="ECO:0007669"/>
    <property type="project" value="UniProtKB-KW"/>
</dbReference>
<gene>
    <name evidence="2" type="ORF">SAMN04489726_5473</name>
</gene>
<evidence type="ECO:0000313" key="2">
    <source>
        <dbReference type="EMBL" id="SDN20068.1"/>
    </source>
</evidence>
<evidence type="ECO:0000259" key="1">
    <source>
        <dbReference type="PROSITE" id="PS50995"/>
    </source>
</evidence>
<dbReference type="PANTHER" id="PTHR33164">
    <property type="entry name" value="TRANSCRIPTIONAL REGULATOR, MARR FAMILY"/>
    <property type="match status" value="1"/>
</dbReference>
<reference evidence="2 3" key="1">
    <citation type="submission" date="2016-10" db="EMBL/GenBank/DDBJ databases">
        <authorList>
            <person name="de Groot N.N."/>
        </authorList>
    </citation>
    <scope>NUCLEOTIDE SEQUENCE [LARGE SCALE GENOMIC DNA]</scope>
    <source>
        <strain evidence="2 3">DSM 44149</strain>
    </source>
</reference>
<accession>A0A1G9ZFH6</accession>
<keyword evidence="3" id="KW-1185">Reference proteome</keyword>
<dbReference type="PANTHER" id="PTHR33164:SF106">
    <property type="entry name" value="TRANSCRIPTIONAL REGULATORY PROTEIN"/>
    <property type="match status" value="1"/>
</dbReference>
<dbReference type="InterPro" id="IPR036390">
    <property type="entry name" value="WH_DNA-bd_sf"/>
</dbReference>
<dbReference type="InterPro" id="IPR036388">
    <property type="entry name" value="WH-like_DNA-bd_sf"/>
</dbReference>
<dbReference type="InterPro" id="IPR039422">
    <property type="entry name" value="MarR/SlyA-like"/>
</dbReference>
<evidence type="ECO:0000313" key="3">
    <source>
        <dbReference type="Proteomes" id="UP000183376"/>
    </source>
</evidence>
<dbReference type="PRINTS" id="PR00598">
    <property type="entry name" value="HTHMARR"/>
</dbReference>
<dbReference type="PROSITE" id="PS50995">
    <property type="entry name" value="HTH_MARR_2"/>
    <property type="match status" value="1"/>
</dbReference>
<keyword evidence="2" id="KW-0238">DNA-binding</keyword>
<proteinExistence type="predicted"/>
<dbReference type="SMART" id="SM00347">
    <property type="entry name" value="HTH_MARR"/>
    <property type="match status" value="1"/>
</dbReference>
<feature type="domain" description="HTH marR-type" evidence="1">
    <location>
        <begin position="1"/>
        <end position="145"/>
    </location>
</feature>
<dbReference type="eggNOG" id="COG1846">
    <property type="taxonomic scope" value="Bacteria"/>
</dbReference>
<dbReference type="InterPro" id="IPR000835">
    <property type="entry name" value="HTH_MarR-typ"/>
</dbReference>
<protein>
    <submittedName>
        <fullName evidence="2">DNA-binding transcriptional regulator, MarR family</fullName>
    </submittedName>
</protein>
<dbReference type="EMBL" id="LT629701">
    <property type="protein sequence ID" value="SDN20068.1"/>
    <property type="molecule type" value="Genomic_DNA"/>
</dbReference>
<dbReference type="Pfam" id="PF12802">
    <property type="entry name" value="MarR_2"/>
    <property type="match status" value="1"/>
</dbReference>
<name>A0A1G9ZFH6_ALLAB</name>
<dbReference type="Gene3D" id="1.10.10.10">
    <property type="entry name" value="Winged helix-like DNA-binding domain superfamily/Winged helix DNA-binding domain"/>
    <property type="match status" value="1"/>
</dbReference>
<sequence>MTEASRVDDETLISLVRSLTVESNRFVDIFSAAHTLHPTDMTALAVIAEAARTGTPMTPGALARTLDLSASATTSVLDRLEQAGHLSRDRSDTDRRKVELRMLPRARALAAEFFLPLARELAKAWEPLSERDRQVVANFLGETIAATARARTASTGRKSRRA</sequence>
<dbReference type="GO" id="GO:0003700">
    <property type="term" value="F:DNA-binding transcription factor activity"/>
    <property type="evidence" value="ECO:0007669"/>
    <property type="project" value="InterPro"/>
</dbReference>
<dbReference type="SUPFAM" id="SSF46785">
    <property type="entry name" value="Winged helix' DNA-binding domain"/>
    <property type="match status" value="1"/>
</dbReference>
<dbReference type="AlphaFoldDB" id="A0A1G9ZFH6"/>